<gene>
    <name evidence="6" type="ORF">BG011_007291</name>
</gene>
<feature type="domain" description="FAD-binding" evidence="5">
    <location>
        <begin position="9"/>
        <end position="175"/>
    </location>
</feature>
<name>A0A9P6PQL3_9FUNG</name>
<evidence type="ECO:0000259" key="5">
    <source>
        <dbReference type="Pfam" id="PF01494"/>
    </source>
</evidence>
<accession>A0A9P6PQL3</accession>
<dbReference type="Pfam" id="PF01494">
    <property type="entry name" value="FAD_binding_3"/>
    <property type="match status" value="1"/>
</dbReference>
<dbReference type="SUPFAM" id="SSF51905">
    <property type="entry name" value="FAD/NAD(P)-binding domain"/>
    <property type="match status" value="1"/>
</dbReference>
<dbReference type="PANTHER" id="PTHR47356:SF2">
    <property type="entry name" value="FAD-BINDING DOMAIN-CONTAINING PROTEIN-RELATED"/>
    <property type="match status" value="1"/>
</dbReference>
<evidence type="ECO:0000256" key="3">
    <source>
        <dbReference type="ARBA" id="ARBA00022827"/>
    </source>
</evidence>
<keyword evidence="4" id="KW-0560">Oxidoreductase</keyword>
<dbReference type="InterPro" id="IPR036188">
    <property type="entry name" value="FAD/NAD-bd_sf"/>
</dbReference>
<proteinExistence type="inferred from homology"/>
<dbReference type="Gene3D" id="3.50.50.60">
    <property type="entry name" value="FAD/NAD(P)-binding domain"/>
    <property type="match status" value="1"/>
</dbReference>
<dbReference type="InterPro" id="IPR050562">
    <property type="entry name" value="FAD_mOase_fung"/>
</dbReference>
<sequence>MDTRQFRPHVMIVGAGLGGLTLAAILEHTNISYTIFEKVAQVKPLGSAVALGANVMYMLEQLDLLEGLHAVSKFNSSAVRTYKEVSNGFQLQMLFDYQTEIKEMFGYNGVIVSRPALYDLLLSKIPPKKMLFGKRILSHAQSDNGVMVRCADNTTYSGDILVGADGAYSGIRQGLYKQLDDAGMLPKPDKEPMQLTSVSIVGQTSPLDPAKFPEVEDEFCRFDTILGSNKRYLWAIFTTIDRRICWMVVERLTSESRKVNDTFRNTEWSTEAAEAMCNIVRGFPITFGKDLTLGDLIDATPKDLISKMMLDEKMYETWFGGRIALIGDGAVSAMQDACVFANYLNTLETNNINEITKVFQSYRDERYPVTRGAVETSMQLSKISTVSVIPASAARQTVRFQQLTIHSLHRYRVFLAAYSARP</sequence>
<reference evidence="6" key="1">
    <citation type="journal article" date="2020" name="Fungal Divers.">
        <title>Resolving the Mortierellaceae phylogeny through synthesis of multi-gene phylogenetics and phylogenomics.</title>
        <authorList>
            <person name="Vandepol N."/>
            <person name="Liber J."/>
            <person name="Desiro A."/>
            <person name="Na H."/>
            <person name="Kennedy M."/>
            <person name="Barry K."/>
            <person name="Grigoriev I.V."/>
            <person name="Miller A.N."/>
            <person name="O'Donnell K."/>
            <person name="Stajich J.E."/>
            <person name="Bonito G."/>
        </authorList>
    </citation>
    <scope>NUCLEOTIDE SEQUENCE</scope>
    <source>
        <strain evidence="6">KOD948</strain>
    </source>
</reference>
<evidence type="ECO:0000313" key="6">
    <source>
        <dbReference type="EMBL" id="KAG0251967.1"/>
    </source>
</evidence>
<dbReference type="EMBL" id="JAAAJA010000555">
    <property type="protein sequence ID" value="KAG0251967.1"/>
    <property type="molecule type" value="Genomic_DNA"/>
</dbReference>
<comment type="caution">
    <text evidence="6">The sequence shown here is derived from an EMBL/GenBank/DDBJ whole genome shotgun (WGS) entry which is preliminary data.</text>
</comment>
<organism evidence="6 7">
    <name type="scientific">Mortierella polycephala</name>
    <dbReference type="NCBI Taxonomy" id="41804"/>
    <lineage>
        <taxon>Eukaryota</taxon>
        <taxon>Fungi</taxon>
        <taxon>Fungi incertae sedis</taxon>
        <taxon>Mucoromycota</taxon>
        <taxon>Mortierellomycotina</taxon>
        <taxon>Mortierellomycetes</taxon>
        <taxon>Mortierellales</taxon>
        <taxon>Mortierellaceae</taxon>
        <taxon>Mortierella</taxon>
    </lineage>
</organism>
<dbReference type="InterPro" id="IPR002938">
    <property type="entry name" value="FAD-bd"/>
</dbReference>
<dbReference type="GO" id="GO:0004497">
    <property type="term" value="F:monooxygenase activity"/>
    <property type="evidence" value="ECO:0007669"/>
    <property type="project" value="InterPro"/>
</dbReference>
<comment type="similarity">
    <text evidence="1">Belongs to the paxM FAD-dependent monooxygenase family.</text>
</comment>
<evidence type="ECO:0000256" key="2">
    <source>
        <dbReference type="ARBA" id="ARBA00022630"/>
    </source>
</evidence>
<dbReference type="AlphaFoldDB" id="A0A9P6PQL3"/>
<evidence type="ECO:0000313" key="7">
    <source>
        <dbReference type="Proteomes" id="UP000726737"/>
    </source>
</evidence>
<keyword evidence="7" id="KW-1185">Reference proteome</keyword>
<keyword evidence="2" id="KW-0285">Flavoprotein</keyword>
<dbReference type="Proteomes" id="UP000726737">
    <property type="component" value="Unassembled WGS sequence"/>
</dbReference>
<keyword evidence="3" id="KW-0274">FAD</keyword>
<evidence type="ECO:0000256" key="1">
    <source>
        <dbReference type="ARBA" id="ARBA00007992"/>
    </source>
</evidence>
<evidence type="ECO:0000256" key="4">
    <source>
        <dbReference type="ARBA" id="ARBA00023002"/>
    </source>
</evidence>
<dbReference type="PRINTS" id="PR00420">
    <property type="entry name" value="RNGMNOXGNASE"/>
</dbReference>
<protein>
    <recommendedName>
        <fullName evidence="5">FAD-binding domain-containing protein</fullName>
    </recommendedName>
</protein>
<dbReference type="PANTHER" id="PTHR47356">
    <property type="entry name" value="FAD-DEPENDENT MONOOXYGENASE ASQG-RELATED"/>
    <property type="match status" value="1"/>
</dbReference>
<dbReference type="GO" id="GO:0071949">
    <property type="term" value="F:FAD binding"/>
    <property type="evidence" value="ECO:0007669"/>
    <property type="project" value="InterPro"/>
</dbReference>
<dbReference type="OrthoDB" id="655030at2759"/>